<name>A0ABQ0M1Y7_MYCCL</name>
<proteinExistence type="predicted"/>
<dbReference type="EMBL" id="DF849438">
    <property type="protein sequence ID" value="GAT57330.1"/>
    <property type="molecule type" value="Genomic_DNA"/>
</dbReference>
<evidence type="ECO:0000259" key="1">
    <source>
        <dbReference type="Pfam" id="PF17667"/>
    </source>
</evidence>
<protein>
    <recommendedName>
        <fullName evidence="1">Fungal-type protein kinase domain-containing protein</fullName>
    </recommendedName>
</protein>
<keyword evidence="3" id="KW-1185">Reference proteome</keyword>
<feature type="domain" description="Fungal-type protein kinase" evidence="1">
    <location>
        <begin position="183"/>
        <end position="466"/>
    </location>
</feature>
<dbReference type="Pfam" id="PF17667">
    <property type="entry name" value="Pkinase_fungal"/>
    <property type="match status" value="1"/>
</dbReference>
<sequence>MLGLELQHAYVAENSTTKPFQAHLRSSFAMSHASQEQLIDNWLQNCPLYDYARRRWKAVPREPEREELLYQPIVEIINAILVGFSQAQAEDGQGNIMKRHALDPQPDITILATGGCITDDPDFPESIGYGDAADLFQVKRTEHFGHEEREQTAVYARELFIQQPIAALLAYLSFRRTSSAFCNPDFLVRLVLLGSSFDEREIGFDVSIDWEAGRRKIVVTPPELFDKETRQWEANTTNFDFDFDVEPIPAFTRRTIRSRGTVCWRGFFRDESYIIKQYWRGQGRFCESRFLKSLVDVKGVGQMLTFQDDRETTKSLRGLSPYQPMIPDVGSTQVFDRLLVCVVVREYGASLEYSTCAHQFLCAVRDIVKGHRHSALRLPQENRVLQSDVSPLNLRLAYDHADECGVLIDWDLAKNMDELIAGTAEVIDARTGTQTFQSLRIHYGDKKGLLHRQPIEDLESVFYVMFRDLFCFDAHAKELPTMAAPWLTSTSDEHLAGLKKGFLSDAIDAPVTRFPEDSKVLYPMMEQLREIFDSRSRLMRKATLPYADQVQPLPPYNVAVAEGEYDAFLAPINHTIALLEETGARGPYARPTPATPVVVDDAH</sequence>
<organism evidence="2 3">
    <name type="scientific">Mycena chlorophos</name>
    <name type="common">Agaric fungus</name>
    <name type="synonym">Agaricus chlorophos</name>
    <dbReference type="NCBI Taxonomy" id="658473"/>
    <lineage>
        <taxon>Eukaryota</taxon>
        <taxon>Fungi</taxon>
        <taxon>Dikarya</taxon>
        <taxon>Basidiomycota</taxon>
        <taxon>Agaricomycotina</taxon>
        <taxon>Agaricomycetes</taxon>
        <taxon>Agaricomycetidae</taxon>
        <taxon>Agaricales</taxon>
        <taxon>Marasmiineae</taxon>
        <taxon>Mycenaceae</taxon>
        <taxon>Mycena</taxon>
    </lineage>
</organism>
<evidence type="ECO:0000313" key="3">
    <source>
        <dbReference type="Proteomes" id="UP000815677"/>
    </source>
</evidence>
<accession>A0ABQ0M1Y7</accession>
<dbReference type="PANTHER" id="PTHR38248">
    <property type="entry name" value="FUNK1 6"/>
    <property type="match status" value="1"/>
</dbReference>
<evidence type="ECO:0000313" key="2">
    <source>
        <dbReference type="EMBL" id="GAT57330.1"/>
    </source>
</evidence>
<gene>
    <name evidence="2" type="ORF">MCHLO_13879</name>
</gene>
<dbReference type="InterPro" id="IPR040976">
    <property type="entry name" value="Pkinase_fungal"/>
</dbReference>
<reference evidence="2" key="1">
    <citation type="submission" date="2014-09" db="EMBL/GenBank/DDBJ databases">
        <title>Genome sequence of the luminous mushroom Mycena chlorophos for searching fungal bioluminescence genes.</title>
        <authorList>
            <person name="Tanaka Y."/>
            <person name="Kasuga D."/>
            <person name="Oba Y."/>
            <person name="Hase S."/>
            <person name="Sato K."/>
            <person name="Oba Y."/>
            <person name="Sakakibara Y."/>
        </authorList>
    </citation>
    <scope>NUCLEOTIDE SEQUENCE</scope>
</reference>
<dbReference type="PANTHER" id="PTHR38248:SF2">
    <property type="entry name" value="FUNK1 11"/>
    <property type="match status" value="1"/>
</dbReference>
<dbReference type="Proteomes" id="UP000815677">
    <property type="component" value="Unassembled WGS sequence"/>
</dbReference>